<keyword evidence="1" id="KW-0614">Plasmid</keyword>
<proteinExistence type="predicted"/>
<evidence type="ECO:0000313" key="1">
    <source>
        <dbReference type="EMBL" id="AJS09874.1"/>
    </source>
</evidence>
<dbReference type="EMBL" id="KP763470">
    <property type="protein sequence ID" value="AJS09874.1"/>
    <property type="molecule type" value="Genomic_DNA"/>
</dbReference>
<name>A0A0D3RM08_SALTM</name>
<dbReference type="RefSeq" id="WP_061375415.1">
    <property type="nucleotide sequence ID" value="NZ_KP763470.1"/>
</dbReference>
<geneLocation type="plasmid" evidence="1">
    <name>pSTM_Phi</name>
</geneLocation>
<protein>
    <submittedName>
        <fullName evidence="1">Uncharacterized protein</fullName>
    </submittedName>
</protein>
<accession>A0A0D3RM08</accession>
<dbReference type="AlphaFoldDB" id="A0A0D3RM08"/>
<sequence length="91" mass="9795">MSIQTTQIKLLASALGLNRADIAEIIALGGVTVSKSRVDSWLRSSSATKNATGNSDLQGQRINRAGTIKPEEFHAFCVGLKPWLDRVSPTE</sequence>
<reference evidence="1" key="1">
    <citation type="journal article" date="2015" name="FEMS Microbiol. Lett.">
        <title>Characterisation of a large novel phage-like plasmid in Salmonella enterica serovar Typhimurium.</title>
        <authorList>
            <person name="Octavia S."/>
            <person name="Sara J."/>
            <person name="Lan R."/>
        </authorList>
    </citation>
    <scope>NUCLEOTIDE SEQUENCE</scope>
    <source>
        <strain evidence="1">L946</strain>
        <plasmid evidence="1">pSTM_Phi</plasmid>
    </source>
</reference>
<organism evidence="1">
    <name type="scientific">Salmonella typhimurium</name>
    <dbReference type="NCBI Taxonomy" id="90371"/>
    <lineage>
        <taxon>Bacteria</taxon>
        <taxon>Pseudomonadati</taxon>
        <taxon>Pseudomonadota</taxon>
        <taxon>Gammaproteobacteria</taxon>
        <taxon>Enterobacterales</taxon>
        <taxon>Enterobacteriaceae</taxon>
        <taxon>Salmonella</taxon>
    </lineage>
</organism>